<keyword evidence="10" id="KW-0813">Transport</keyword>
<reference evidence="12" key="1">
    <citation type="submission" date="2021-03" db="EMBL/GenBank/DDBJ databases">
        <authorList>
            <person name="Wang G."/>
        </authorList>
    </citation>
    <scope>NUCLEOTIDE SEQUENCE</scope>
    <source>
        <strain evidence="12">KCTC 12899</strain>
    </source>
</reference>
<evidence type="ECO:0000256" key="7">
    <source>
        <dbReference type="ARBA" id="ARBA00022989"/>
    </source>
</evidence>
<keyword evidence="9" id="KW-0131">Cell cycle</keyword>
<keyword evidence="10" id="KW-0653">Protein transport</keyword>
<gene>
    <name evidence="12" type="primary">tolR</name>
    <name evidence="12" type="ORF">J3U88_14935</name>
</gene>
<dbReference type="Proteomes" id="UP000664417">
    <property type="component" value="Unassembled WGS sequence"/>
</dbReference>
<evidence type="ECO:0000256" key="3">
    <source>
        <dbReference type="ARBA" id="ARBA00022475"/>
    </source>
</evidence>
<dbReference type="Pfam" id="PF02472">
    <property type="entry name" value="ExbD"/>
    <property type="match status" value="1"/>
</dbReference>
<keyword evidence="5" id="KW-0132">Cell division</keyword>
<name>A0A8J7U4G2_9BACT</name>
<proteinExistence type="inferred from homology"/>
<dbReference type="GO" id="GO:0051301">
    <property type="term" value="P:cell division"/>
    <property type="evidence" value="ECO:0007669"/>
    <property type="project" value="UniProtKB-KW"/>
</dbReference>
<evidence type="ECO:0000256" key="10">
    <source>
        <dbReference type="RuleBase" id="RU003879"/>
    </source>
</evidence>
<dbReference type="EMBL" id="JAFREP010000014">
    <property type="protein sequence ID" value="MBO1319769.1"/>
    <property type="molecule type" value="Genomic_DNA"/>
</dbReference>
<evidence type="ECO:0000256" key="11">
    <source>
        <dbReference type="SAM" id="Phobius"/>
    </source>
</evidence>
<evidence type="ECO:0000256" key="2">
    <source>
        <dbReference type="ARBA" id="ARBA00005811"/>
    </source>
</evidence>
<protein>
    <submittedName>
        <fullName evidence="12">Protein TolR</fullName>
    </submittedName>
</protein>
<evidence type="ECO:0000313" key="12">
    <source>
        <dbReference type="EMBL" id="MBO1319769.1"/>
    </source>
</evidence>
<keyword evidence="3" id="KW-1003">Cell membrane</keyword>
<comment type="caution">
    <text evidence="12">The sequence shown here is derived from an EMBL/GenBank/DDBJ whole genome shotgun (WGS) entry which is preliminary data.</text>
</comment>
<keyword evidence="8 11" id="KW-0472">Membrane</keyword>
<dbReference type="RefSeq" id="WP_207859675.1">
    <property type="nucleotide sequence ID" value="NZ_JAFREP010000014.1"/>
</dbReference>
<accession>A0A8J7U4G2</accession>
<dbReference type="AlphaFoldDB" id="A0A8J7U4G2"/>
<dbReference type="PANTHER" id="PTHR30558:SF7">
    <property type="entry name" value="TOL-PAL SYSTEM PROTEIN TOLR"/>
    <property type="match status" value="1"/>
</dbReference>
<dbReference type="PANTHER" id="PTHR30558">
    <property type="entry name" value="EXBD MEMBRANE COMPONENT OF PMF-DRIVEN MACROMOLECULE IMPORT SYSTEM"/>
    <property type="match status" value="1"/>
</dbReference>
<dbReference type="Gene3D" id="3.30.420.270">
    <property type="match status" value="1"/>
</dbReference>
<dbReference type="NCBIfam" id="TIGR02801">
    <property type="entry name" value="tolR"/>
    <property type="match status" value="1"/>
</dbReference>
<evidence type="ECO:0000256" key="9">
    <source>
        <dbReference type="ARBA" id="ARBA00023306"/>
    </source>
</evidence>
<keyword evidence="7 11" id="KW-1133">Transmembrane helix</keyword>
<dbReference type="InterPro" id="IPR014168">
    <property type="entry name" value="Tol-Pal_TolR"/>
</dbReference>
<comment type="subcellular location">
    <subcellularLocation>
        <location evidence="1">Cell membrane</location>
        <topology evidence="1">Single-pass membrane protein</topology>
    </subcellularLocation>
    <subcellularLocation>
        <location evidence="10">Cell membrane</location>
        <topology evidence="10">Single-pass type II membrane protein</topology>
    </subcellularLocation>
</comment>
<keyword evidence="6 10" id="KW-0812">Transmembrane</keyword>
<dbReference type="GO" id="GO:0005886">
    <property type="term" value="C:plasma membrane"/>
    <property type="evidence" value="ECO:0007669"/>
    <property type="project" value="UniProtKB-SubCell"/>
</dbReference>
<evidence type="ECO:0000256" key="8">
    <source>
        <dbReference type="ARBA" id="ARBA00023136"/>
    </source>
</evidence>
<evidence type="ECO:0000256" key="6">
    <source>
        <dbReference type="ARBA" id="ARBA00022692"/>
    </source>
</evidence>
<dbReference type="GO" id="GO:0015031">
    <property type="term" value="P:protein transport"/>
    <property type="evidence" value="ECO:0007669"/>
    <property type="project" value="UniProtKB-KW"/>
</dbReference>
<evidence type="ECO:0000256" key="5">
    <source>
        <dbReference type="ARBA" id="ARBA00022618"/>
    </source>
</evidence>
<organism evidence="12 13">
    <name type="scientific">Acanthopleuribacter pedis</name>
    <dbReference type="NCBI Taxonomy" id="442870"/>
    <lineage>
        <taxon>Bacteria</taxon>
        <taxon>Pseudomonadati</taxon>
        <taxon>Acidobacteriota</taxon>
        <taxon>Holophagae</taxon>
        <taxon>Acanthopleuribacterales</taxon>
        <taxon>Acanthopleuribacteraceae</taxon>
        <taxon>Acanthopleuribacter</taxon>
    </lineage>
</organism>
<evidence type="ECO:0000256" key="1">
    <source>
        <dbReference type="ARBA" id="ARBA00004162"/>
    </source>
</evidence>
<keyword evidence="13" id="KW-1185">Reference proteome</keyword>
<feature type="transmembrane region" description="Helical" evidence="11">
    <location>
        <begin position="21"/>
        <end position="39"/>
    </location>
</feature>
<evidence type="ECO:0000256" key="4">
    <source>
        <dbReference type="ARBA" id="ARBA00022519"/>
    </source>
</evidence>
<evidence type="ECO:0000313" key="13">
    <source>
        <dbReference type="Proteomes" id="UP000664417"/>
    </source>
</evidence>
<dbReference type="GO" id="GO:0022857">
    <property type="term" value="F:transmembrane transporter activity"/>
    <property type="evidence" value="ECO:0007669"/>
    <property type="project" value="InterPro"/>
</dbReference>
<dbReference type="InterPro" id="IPR003400">
    <property type="entry name" value="ExbD"/>
</dbReference>
<sequence length="141" mass="15204">MAFSAGGGPKQSMSEINVTPLVDVMLVLLIIFMISAPLLQTGVDIDLPQGNLELEANENNLILSIKADGKTFLNDDRLHPELIVDKVKSAVAVAKNKTVYIEADKTLPYGQVVEMLSKLRESGVEQVSLITEPVEAAGTKK</sequence>
<keyword evidence="4" id="KW-0997">Cell inner membrane</keyword>
<comment type="similarity">
    <text evidence="2 10">Belongs to the ExbD/TolR family.</text>
</comment>